<comment type="caution">
    <text evidence="4">The sequence shown here is derived from an EMBL/GenBank/DDBJ whole genome shotgun (WGS) entry which is preliminary data.</text>
</comment>
<dbReference type="RefSeq" id="WP_006975525.1">
    <property type="nucleotide sequence ID" value="NZ_ABCS01000095.1"/>
</dbReference>
<evidence type="ECO:0008006" key="6">
    <source>
        <dbReference type="Google" id="ProtNLM"/>
    </source>
</evidence>
<evidence type="ECO:0000256" key="1">
    <source>
        <dbReference type="SAM" id="MobiDB-lite"/>
    </source>
</evidence>
<gene>
    <name evidence="4" type="ORF">PPSIR1_01197</name>
</gene>
<dbReference type="EMBL" id="ABCS01000095">
    <property type="protein sequence ID" value="EDM75349.1"/>
    <property type="molecule type" value="Genomic_DNA"/>
</dbReference>
<dbReference type="OrthoDB" id="5483423at2"/>
<feature type="chain" id="PRO_5002697757" description="Carboxypeptidase regulatory-like domain-containing protein" evidence="3">
    <location>
        <begin position="29"/>
        <end position="700"/>
    </location>
</feature>
<keyword evidence="3" id="KW-0732">Signal</keyword>
<organism evidence="4 5">
    <name type="scientific">Plesiocystis pacifica SIR-1</name>
    <dbReference type="NCBI Taxonomy" id="391625"/>
    <lineage>
        <taxon>Bacteria</taxon>
        <taxon>Pseudomonadati</taxon>
        <taxon>Myxococcota</taxon>
        <taxon>Polyangia</taxon>
        <taxon>Nannocystales</taxon>
        <taxon>Nannocystaceae</taxon>
        <taxon>Plesiocystis</taxon>
    </lineage>
</organism>
<feature type="transmembrane region" description="Helical" evidence="2">
    <location>
        <begin position="613"/>
        <end position="635"/>
    </location>
</feature>
<evidence type="ECO:0000256" key="2">
    <source>
        <dbReference type="SAM" id="Phobius"/>
    </source>
</evidence>
<dbReference type="Proteomes" id="UP000005801">
    <property type="component" value="Unassembled WGS sequence"/>
</dbReference>
<keyword evidence="2" id="KW-0472">Membrane</keyword>
<accession>A6GFN5</accession>
<dbReference type="STRING" id="391625.PPSIR1_01197"/>
<evidence type="ECO:0000313" key="4">
    <source>
        <dbReference type="EMBL" id="EDM75349.1"/>
    </source>
</evidence>
<evidence type="ECO:0000313" key="5">
    <source>
        <dbReference type="Proteomes" id="UP000005801"/>
    </source>
</evidence>
<reference evidence="4 5" key="1">
    <citation type="submission" date="2007-06" db="EMBL/GenBank/DDBJ databases">
        <authorList>
            <person name="Shimkets L."/>
            <person name="Ferriera S."/>
            <person name="Johnson J."/>
            <person name="Kravitz S."/>
            <person name="Beeson K."/>
            <person name="Sutton G."/>
            <person name="Rogers Y.-H."/>
            <person name="Friedman R."/>
            <person name="Frazier M."/>
            <person name="Venter J.C."/>
        </authorList>
    </citation>
    <scope>NUCLEOTIDE SEQUENCE [LARGE SCALE GENOMIC DNA]</scope>
    <source>
        <strain evidence="4 5">SIR-1</strain>
    </source>
</reference>
<dbReference type="AlphaFoldDB" id="A6GFN5"/>
<evidence type="ECO:0000256" key="3">
    <source>
        <dbReference type="SAM" id="SignalP"/>
    </source>
</evidence>
<keyword evidence="5" id="KW-1185">Reference proteome</keyword>
<keyword evidence="2" id="KW-0812">Transmembrane</keyword>
<proteinExistence type="predicted"/>
<feature type="signal peptide" evidence="3">
    <location>
        <begin position="1"/>
        <end position="28"/>
    </location>
</feature>
<name>A6GFN5_9BACT</name>
<keyword evidence="2" id="KW-1133">Transmembrane helix</keyword>
<sequence>MRRAKLRLALSAALGLGLAVGTSSVAFAGPPAGMPDPSRMSGIPRPDPQLAPGTVTVRCLDGSFANPAIGVTVTLEVQTAGGETKRLEAQTVEQGRASFSIAEHIGATVTASATIGDEQLRSQSFALTAQAGVALLLVRPGNGAGAGAGTPPQGAPNHGGQGAVPMPGKPFALAGRPAGQLIVGALDLGRNAEGEKQGELGPIEGIEIRLEIRRPEDAADAEPEVRKATSDAEGRVSFEGLHEALPAGSVLVVEATLEDGAEPTRSQELTVGAPDFRLGIMAYAVVLAKGAMPADGAAGGAPSQAQPPVAPPPRMALPGPRVDKSLARGQVRVLLVDARDKPVANQLVTVHSSQTSGDSSDRSGTTDERGEVIIDGVTVDQDTLAQVRVVYDGAPYSSTLFEMPEAQGAIVPLRVFEATSDRQRVRSALQIDVLPRENDFASVTLMYAVFVDGDEAFWVPGGMRLHAPDGTKSVHVLPEAEDWLFHDGEAPWVDVDRPLLPGQEIRLSFAVGIQHDGSLELDWSAPFPLVPDASIVSVPAELDVTHGVAGAPEVNPHAGRDGGPIELYKLGHDRFVPRICDYMAAEGHACNVGLWGGSDMSVVVEGLPVRSRIWPYTAWFLLALGVIGTGLGIGLRPRVSPREALLKRRDTLIAALVEMDATQAQAPAKASAERGRERKRLVEALDRVYRQLEALGADQG</sequence>
<feature type="region of interest" description="Disordered" evidence="1">
    <location>
        <begin position="349"/>
        <end position="368"/>
    </location>
</feature>
<protein>
    <recommendedName>
        <fullName evidence="6">Carboxypeptidase regulatory-like domain-containing protein</fullName>
    </recommendedName>
</protein>
<feature type="compositionally biased region" description="Basic and acidic residues" evidence="1">
    <location>
        <begin position="359"/>
        <end position="368"/>
    </location>
</feature>